<gene>
    <name evidence="1" type="ORF">PC115_g10395</name>
</gene>
<dbReference type="VEuPathDB" id="FungiDB:PC110_g9354"/>
<reference evidence="1" key="1">
    <citation type="submission" date="2018-10" db="EMBL/GenBank/DDBJ databases">
        <title>Effector identification in a new, highly contiguous assembly of the strawberry crown rot pathogen Phytophthora cactorum.</title>
        <authorList>
            <person name="Armitage A.D."/>
            <person name="Nellist C.F."/>
            <person name="Bates H."/>
            <person name="Vickerstaff R.J."/>
            <person name="Harrison R.J."/>
        </authorList>
    </citation>
    <scope>NUCLEOTIDE SEQUENCE</scope>
    <source>
        <strain evidence="1">4032</strain>
    </source>
</reference>
<dbReference type="Proteomes" id="UP000774804">
    <property type="component" value="Unassembled WGS sequence"/>
</dbReference>
<protein>
    <submittedName>
        <fullName evidence="1">Uncharacterized protein</fullName>
    </submittedName>
</protein>
<name>A0A8T1CCL7_9STRA</name>
<organism evidence="1 2">
    <name type="scientific">Phytophthora cactorum</name>
    <dbReference type="NCBI Taxonomy" id="29920"/>
    <lineage>
        <taxon>Eukaryota</taxon>
        <taxon>Sar</taxon>
        <taxon>Stramenopiles</taxon>
        <taxon>Oomycota</taxon>
        <taxon>Peronosporomycetes</taxon>
        <taxon>Peronosporales</taxon>
        <taxon>Peronosporaceae</taxon>
        <taxon>Phytophthora</taxon>
    </lineage>
</organism>
<comment type="caution">
    <text evidence="1">The sequence shown here is derived from an EMBL/GenBank/DDBJ whole genome shotgun (WGS) entry which is preliminary data.</text>
</comment>
<evidence type="ECO:0000313" key="1">
    <source>
        <dbReference type="EMBL" id="KAG2918610.1"/>
    </source>
</evidence>
<sequence>MPSRSPSSLSRRSELALEFWLPLPGASDAPESDDLAVVDHESASLDANRMVVKTTGCVSVAHIPEIESVHEVESDYPSVLVNGSGLVAAIYHASVAEIDFVLVVVVQYAQGHVEASGCVLFHMVLVLGL</sequence>
<evidence type="ECO:0000313" key="2">
    <source>
        <dbReference type="Proteomes" id="UP000774804"/>
    </source>
</evidence>
<proteinExistence type="predicted"/>
<dbReference type="EMBL" id="RCMI01000306">
    <property type="protein sequence ID" value="KAG2918610.1"/>
    <property type="molecule type" value="Genomic_DNA"/>
</dbReference>
<accession>A0A8T1CCL7</accession>
<dbReference type="AlphaFoldDB" id="A0A8T1CCL7"/>